<organism evidence="8">
    <name type="scientific">Salvia splendens</name>
    <name type="common">Scarlet sage</name>
    <dbReference type="NCBI Taxonomy" id="180675"/>
    <lineage>
        <taxon>Eukaryota</taxon>
        <taxon>Viridiplantae</taxon>
        <taxon>Streptophyta</taxon>
        <taxon>Embryophyta</taxon>
        <taxon>Tracheophyta</taxon>
        <taxon>Spermatophyta</taxon>
        <taxon>Magnoliopsida</taxon>
        <taxon>eudicotyledons</taxon>
        <taxon>Gunneridae</taxon>
        <taxon>Pentapetalae</taxon>
        <taxon>asterids</taxon>
        <taxon>lamiids</taxon>
        <taxon>Lamiales</taxon>
        <taxon>Lamiaceae</taxon>
        <taxon>Nepetoideae</taxon>
        <taxon>Mentheae</taxon>
        <taxon>Salviinae</taxon>
        <taxon>Salvia</taxon>
        <taxon>Salvia subgen. Calosphace</taxon>
        <taxon>core Calosphace</taxon>
    </lineage>
</organism>
<keyword evidence="2" id="KW-0805">Transcription regulation</keyword>
<keyword evidence="6" id="KW-0812">Transmembrane</keyword>
<proteinExistence type="predicted"/>
<dbReference type="Proteomes" id="UP000298416">
    <property type="component" value="Unassembled WGS sequence"/>
</dbReference>
<feature type="transmembrane region" description="Helical" evidence="6">
    <location>
        <begin position="237"/>
        <end position="257"/>
    </location>
</feature>
<accession>A0A8X8YZE9</accession>
<keyword evidence="6" id="KW-0472">Membrane</keyword>
<dbReference type="Pfam" id="PF03140">
    <property type="entry name" value="DUF247"/>
    <property type="match status" value="1"/>
</dbReference>
<name>A0A8X8YZE9_SALSN</name>
<dbReference type="AlphaFoldDB" id="A0A8X8YZE9"/>
<evidence type="ECO:0000256" key="3">
    <source>
        <dbReference type="ARBA" id="ARBA00023163"/>
    </source>
</evidence>
<evidence type="ECO:0000259" key="7">
    <source>
        <dbReference type="Pfam" id="PF10497"/>
    </source>
</evidence>
<protein>
    <recommendedName>
        <fullName evidence="7">Zinc-finger domain-containing protein</fullName>
    </recommendedName>
</protein>
<dbReference type="Pfam" id="PF10497">
    <property type="entry name" value="zf-4CXXC_R1"/>
    <property type="match status" value="1"/>
</dbReference>
<reference evidence="8" key="2">
    <citation type="submission" date="2020-08" db="EMBL/GenBank/DDBJ databases">
        <title>Plant Genome Project.</title>
        <authorList>
            <person name="Zhang R.-G."/>
        </authorList>
    </citation>
    <scope>NUCLEOTIDE SEQUENCE</scope>
    <source>
        <strain evidence="8">Huo1</strain>
        <tissue evidence="8">Leaf</tissue>
    </source>
</reference>
<dbReference type="PANTHER" id="PTHR31170">
    <property type="entry name" value="BNAC04G53230D PROTEIN"/>
    <property type="match status" value="1"/>
</dbReference>
<evidence type="ECO:0000313" key="9">
    <source>
        <dbReference type="Proteomes" id="UP000298416"/>
    </source>
</evidence>
<dbReference type="EMBL" id="PNBA02000021">
    <property type="protein sequence ID" value="KAG6386637.1"/>
    <property type="molecule type" value="Genomic_DNA"/>
</dbReference>
<dbReference type="InterPro" id="IPR018866">
    <property type="entry name" value="Znf-4CXXC_R1"/>
</dbReference>
<comment type="caution">
    <text evidence="8">The sequence shown here is derived from an EMBL/GenBank/DDBJ whole genome shotgun (WGS) entry which is preliminary data.</text>
</comment>
<keyword evidence="3" id="KW-0804">Transcription</keyword>
<feature type="region of interest" description="Disordered" evidence="5">
    <location>
        <begin position="30"/>
        <end position="63"/>
    </location>
</feature>
<dbReference type="InterPro" id="IPR004158">
    <property type="entry name" value="DUF247_pln"/>
</dbReference>
<evidence type="ECO:0000256" key="2">
    <source>
        <dbReference type="ARBA" id="ARBA00023015"/>
    </source>
</evidence>
<reference evidence="8" key="1">
    <citation type="submission" date="2018-01" db="EMBL/GenBank/DDBJ databases">
        <authorList>
            <person name="Mao J.F."/>
        </authorList>
    </citation>
    <scope>NUCLEOTIDE SEQUENCE</scope>
    <source>
        <strain evidence="8">Huo1</strain>
        <tissue evidence="8">Leaf</tissue>
    </source>
</reference>
<feature type="compositionally biased region" description="Polar residues" evidence="5">
    <location>
        <begin position="47"/>
        <end position="57"/>
    </location>
</feature>
<keyword evidence="9" id="KW-1185">Reference proteome</keyword>
<comment type="subcellular location">
    <subcellularLocation>
        <location evidence="1">Nucleus</location>
    </subcellularLocation>
</comment>
<evidence type="ECO:0000256" key="5">
    <source>
        <dbReference type="SAM" id="MobiDB-lite"/>
    </source>
</evidence>
<evidence type="ECO:0000313" key="8">
    <source>
        <dbReference type="EMBL" id="KAG6386637.1"/>
    </source>
</evidence>
<keyword evidence="4" id="KW-0539">Nucleus</keyword>
<evidence type="ECO:0000256" key="6">
    <source>
        <dbReference type="SAM" id="Phobius"/>
    </source>
</evidence>
<gene>
    <name evidence="8" type="ORF">SASPL_151805</name>
</gene>
<evidence type="ECO:0000256" key="4">
    <source>
        <dbReference type="ARBA" id="ARBA00023242"/>
    </source>
</evidence>
<sequence>MPFTDAAAHVEHPFASIAKLESRRDDTDRYVGGLHAQPRPPPAPPNGQLSYAPTFQPDSGLDPTVPSSHKSLFLEQLQSEQVVIVKEKLSELHLYSSDVSLILNGNYGERDSSNSFSSRVLNKYGEEAEVVDAFGEWSCSKSIRICNCLVCLTKKGNQPTGILIDMTKKIGLSFVSEVLLKEAQDLSCEKIVGVLVASPLKEVAHSFKKWRKENYFKVYLVLPDETNEKSNKTKIEFFFTFFSFALYAELHLPFFNITNNSKTFFSNIIAFEMSPETETDYGVTSYFNFMKTLILNASDVKVLREKGILYSRLASDEEVVEMFKSIDTYGYSKHGLLDEVKMRIEEHCSSKAKTWMADLVNTKFRSPWAVIALAAAAFLLALTVVQTYYTVNPSD</sequence>
<feature type="transmembrane region" description="Helical" evidence="6">
    <location>
        <begin position="368"/>
        <end position="389"/>
    </location>
</feature>
<evidence type="ECO:0000256" key="1">
    <source>
        <dbReference type="ARBA" id="ARBA00004123"/>
    </source>
</evidence>
<feature type="domain" description="Zinc-finger" evidence="7">
    <location>
        <begin position="120"/>
        <end position="179"/>
    </location>
</feature>
<dbReference type="GO" id="GO:0005634">
    <property type="term" value="C:nucleus"/>
    <property type="evidence" value="ECO:0007669"/>
    <property type="project" value="UniProtKB-SubCell"/>
</dbReference>
<keyword evidence="6" id="KW-1133">Transmembrane helix</keyword>